<keyword evidence="2 5" id="KW-0812">Transmembrane</keyword>
<evidence type="ECO:0000256" key="5">
    <source>
        <dbReference type="RuleBase" id="RU079119"/>
    </source>
</evidence>
<proteinExistence type="inferred from homology"/>
<evidence type="ECO:0000256" key="2">
    <source>
        <dbReference type="ARBA" id="ARBA00022692"/>
    </source>
</evidence>
<dbReference type="PROSITE" id="PS50216">
    <property type="entry name" value="DHHC"/>
    <property type="match status" value="1"/>
</dbReference>
<feature type="transmembrane region" description="Helical" evidence="5">
    <location>
        <begin position="112"/>
        <end position="129"/>
    </location>
</feature>
<evidence type="ECO:0000256" key="1">
    <source>
        <dbReference type="ARBA" id="ARBA00004141"/>
    </source>
</evidence>
<keyword evidence="5 7" id="KW-0808">Transferase</keyword>
<dbReference type="Pfam" id="PF01529">
    <property type="entry name" value="DHHC"/>
    <property type="match status" value="1"/>
</dbReference>
<evidence type="ECO:0000313" key="8">
    <source>
        <dbReference type="Proteomes" id="UP000515908"/>
    </source>
</evidence>
<dbReference type="Proteomes" id="UP000515908">
    <property type="component" value="Chromosome 27"/>
</dbReference>
<comment type="domain">
    <text evidence="5">The DHHC domain is required for palmitoyltransferase activity.</text>
</comment>
<evidence type="ECO:0000313" key="7">
    <source>
        <dbReference type="EMBL" id="CAD2222673.1"/>
    </source>
</evidence>
<sequence>MIASQSVRSLVSPKNFAEAVQGPSFLMRLRDPANLCAFLCLVFLQIVIFAGTSPSKCGGSGLTSLPWQEVLNSYKWENRDKLSLPQDSLFYRFGKYDWFACDKVRKHQRWPYFFGCVTLFFLFVTKKWWKEGVLRRAAVELESHDKSETLTGPLSPSVNPIWQLTRERRFNVFNNKRVCSGTVLLPGRTYYCQERDVFIKGYDNYSMLLDTPIGVGNRRSFVYFIIAAFFLQCSLLHHGTSVAEATLQCRSAELTLPQGPKSILRGLVRPPQWIIMA</sequence>
<feature type="transmembrane region" description="Helical" evidence="5">
    <location>
        <begin position="33"/>
        <end position="52"/>
    </location>
</feature>
<keyword evidence="5" id="KW-0012">Acyltransferase</keyword>
<reference evidence="7 8" key="1">
    <citation type="submission" date="2020-08" db="EMBL/GenBank/DDBJ databases">
        <authorList>
            <person name="Newling K."/>
            <person name="Davey J."/>
            <person name="Forrester S."/>
        </authorList>
    </citation>
    <scope>NUCLEOTIDE SEQUENCE [LARGE SCALE GENOMIC DNA]</scope>
    <source>
        <strain evidence="8">Crithidia deanei Carvalho (ATCC PRA-265)</strain>
    </source>
</reference>
<gene>
    <name evidence="7" type="ORF">ADEAN_001022000</name>
</gene>
<evidence type="ECO:0000256" key="4">
    <source>
        <dbReference type="ARBA" id="ARBA00023136"/>
    </source>
</evidence>
<comment type="subcellular location">
    <subcellularLocation>
        <location evidence="1">Membrane</location>
        <topology evidence="1">Multi-pass membrane protein</topology>
    </subcellularLocation>
</comment>
<evidence type="ECO:0000256" key="3">
    <source>
        <dbReference type="ARBA" id="ARBA00022989"/>
    </source>
</evidence>
<keyword evidence="3 5" id="KW-1133">Transmembrane helix</keyword>
<dbReference type="EMBL" id="LR877171">
    <property type="protein sequence ID" value="CAD2222673.1"/>
    <property type="molecule type" value="Genomic_DNA"/>
</dbReference>
<feature type="domain" description="Palmitoyltransferase DHHC" evidence="6">
    <location>
        <begin position="174"/>
        <end position="237"/>
    </location>
</feature>
<dbReference type="GO" id="GO:0019706">
    <property type="term" value="F:protein-cysteine S-palmitoyltransferase activity"/>
    <property type="evidence" value="ECO:0007669"/>
    <property type="project" value="UniProtKB-EC"/>
</dbReference>
<evidence type="ECO:0000259" key="6">
    <source>
        <dbReference type="Pfam" id="PF01529"/>
    </source>
</evidence>
<protein>
    <recommendedName>
        <fullName evidence="5">Palmitoyltransferase</fullName>
        <ecNumber evidence="5">2.3.1.225</ecNumber>
    </recommendedName>
</protein>
<keyword evidence="8" id="KW-1185">Reference proteome</keyword>
<organism evidence="7 8">
    <name type="scientific">Angomonas deanei</name>
    <dbReference type="NCBI Taxonomy" id="59799"/>
    <lineage>
        <taxon>Eukaryota</taxon>
        <taxon>Discoba</taxon>
        <taxon>Euglenozoa</taxon>
        <taxon>Kinetoplastea</taxon>
        <taxon>Metakinetoplastina</taxon>
        <taxon>Trypanosomatida</taxon>
        <taxon>Trypanosomatidae</taxon>
        <taxon>Strigomonadinae</taxon>
        <taxon>Angomonas</taxon>
    </lineage>
</organism>
<dbReference type="EC" id="2.3.1.225" evidence="5"/>
<accession>A0A7G2CW63</accession>
<keyword evidence="4 5" id="KW-0472">Membrane</keyword>
<comment type="similarity">
    <text evidence="5">Belongs to the DHHC palmitoyltransferase family.</text>
</comment>
<name>A0A7G2CW63_9TRYP</name>
<dbReference type="VEuPathDB" id="TriTrypDB:ADEAN_001022000"/>
<dbReference type="AlphaFoldDB" id="A0A7G2CW63"/>
<comment type="catalytic activity">
    <reaction evidence="5">
        <text>L-cysteinyl-[protein] + hexadecanoyl-CoA = S-hexadecanoyl-L-cysteinyl-[protein] + CoA</text>
        <dbReference type="Rhea" id="RHEA:36683"/>
        <dbReference type="Rhea" id="RHEA-COMP:10131"/>
        <dbReference type="Rhea" id="RHEA-COMP:11032"/>
        <dbReference type="ChEBI" id="CHEBI:29950"/>
        <dbReference type="ChEBI" id="CHEBI:57287"/>
        <dbReference type="ChEBI" id="CHEBI:57379"/>
        <dbReference type="ChEBI" id="CHEBI:74151"/>
        <dbReference type="EC" id="2.3.1.225"/>
    </reaction>
</comment>
<dbReference type="InterPro" id="IPR001594">
    <property type="entry name" value="Palmitoyltrfase_DHHC"/>
</dbReference>
<dbReference type="OrthoDB" id="20872at2759"/>
<dbReference type="GO" id="GO:0016020">
    <property type="term" value="C:membrane"/>
    <property type="evidence" value="ECO:0007669"/>
    <property type="project" value="UniProtKB-SubCell"/>
</dbReference>